<keyword evidence="4" id="KW-0539">Nucleus</keyword>
<feature type="domain" description="BZIP" evidence="6">
    <location>
        <begin position="181"/>
        <end position="244"/>
    </location>
</feature>
<feature type="compositionally biased region" description="Basic and acidic residues" evidence="5">
    <location>
        <begin position="178"/>
        <end position="192"/>
    </location>
</feature>
<dbReference type="CDD" id="cd14687">
    <property type="entry name" value="bZIP_ATF2"/>
    <property type="match status" value="1"/>
</dbReference>
<organism evidence="7 8">
    <name type="scientific">Cladobotryum mycophilum</name>
    <dbReference type="NCBI Taxonomy" id="491253"/>
    <lineage>
        <taxon>Eukaryota</taxon>
        <taxon>Fungi</taxon>
        <taxon>Dikarya</taxon>
        <taxon>Ascomycota</taxon>
        <taxon>Pezizomycotina</taxon>
        <taxon>Sordariomycetes</taxon>
        <taxon>Hypocreomycetidae</taxon>
        <taxon>Hypocreales</taxon>
        <taxon>Hypocreaceae</taxon>
        <taxon>Cladobotryum</taxon>
    </lineage>
</organism>
<dbReference type="InterPro" id="IPR046347">
    <property type="entry name" value="bZIP_sf"/>
</dbReference>
<protein>
    <submittedName>
        <fullName evidence="7">Transcription factor atf21</fullName>
    </submittedName>
</protein>
<evidence type="ECO:0000256" key="3">
    <source>
        <dbReference type="ARBA" id="ARBA00023163"/>
    </source>
</evidence>
<dbReference type="Pfam" id="PF00170">
    <property type="entry name" value="bZIP_1"/>
    <property type="match status" value="1"/>
</dbReference>
<gene>
    <name evidence="7" type="ORF">PT974_07455</name>
</gene>
<sequence length="297" mass="33264">MDNGPIFVDTTTNIVPMLDNVSPPGAPFNLNFNFKRHHSTDAGILVDPSLTAISPFTNSAAESQFLTPSSTSILSPRSSVDYFGDHRGSFSACSDTVAPHETMNGNDFMFTKEAAPPSLSPQAIKDASRRPFKILNRRLRPLQLKGQRGKRLPVLPAIPDPVVAQPSKRKSGGRQSAKKSESQRSKNLERNRIAASKCRQKKKEWVQELEETKSGMEQRHTSLRLEYLQLLDEVTRIKNHLMAHAVCNDPNINFWIEKEALKFVARCNDPSHMKRPSIASTGEPFLLGYELFEESSY</sequence>
<feature type="region of interest" description="Disordered" evidence="5">
    <location>
        <begin position="139"/>
        <end position="196"/>
    </location>
</feature>
<dbReference type="PROSITE" id="PS00036">
    <property type="entry name" value="BZIP_BASIC"/>
    <property type="match status" value="1"/>
</dbReference>
<evidence type="ECO:0000256" key="1">
    <source>
        <dbReference type="ARBA" id="ARBA00004123"/>
    </source>
</evidence>
<comment type="subcellular location">
    <subcellularLocation>
        <location evidence="1">Nucleus</location>
    </subcellularLocation>
</comment>
<dbReference type="InterPro" id="IPR004827">
    <property type="entry name" value="bZIP"/>
</dbReference>
<comment type="caution">
    <text evidence="7">The sequence shown here is derived from an EMBL/GenBank/DDBJ whole genome shotgun (WGS) entry which is preliminary data.</text>
</comment>
<dbReference type="Proteomes" id="UP001338125">
    <property type="component" value="Unassembled WGS sequence"/>
</dbReference>
<evidence type="ECO:0000256" key="4">
    <source>
        <dbReference type="ARBA" id="ARBA00023242"/>
    </source>
</evidence>
<evidence type="ECO:0000256" key="5">
    <source>
        <dbReference type="SAM" id="MobiDB-lite"/>
    </source>
</evidence>
<evidence type="ECO:0000313" key="7">
    <source>
        <dbReference type="EMBL" id="KAK5994015.1"/>
    </source>
</evidence>
<reference evidence="7 8" key="1">
    <citation type="submission" date="2024-01" db="EMBL/GenBank/DDBJ databases">
        <title>Complete genome of Cladobotryum mycophilum ATHUM6906.</title>
        <authorList>
            <person name="Christinaki A.C."/>
            <person name="Myridakis A.I."/>
            <person name="Kouvelis V.N."/>
        </authorList>
    </citation>
    <scope>NUCLEOTIDE SEQUENCE [LARGE SCALE GENOMIC DNA]</scope>
    <source>
        <strain evidence="7 8">ATHUM6906</strain>
    </source>
</reference>
<name>A0ABR0SPB5_9HYPO</name>
<dbReference type="PROSITE" id="PS50217">
    <property type="entry name" value="BZIP"/>
    <property type="match status" value="1"/>
</dbReference>
<keyword evidence="2" id="KW-0805">Transcription regulation</keyword>
<evidence type="ECO:0000259" key="6">
    <source>
        <dbReference type="PROSITE" id="PS50217"/>
    </source>
</evidence>
<dbReference type="Gene3D" id="1.20.5.170">
    <property type="match status" value="1"/>
</dbReference>
<evidence type="ECO:0000313" key="8">
    <source>
        <dbReference type="Proteomes" id="UP001338125"/>
    </source>
</evidence>
<dbReference type="PANTHER" id="PTHR19304">
    <property type="entry name" value="CYCLIC-AMP RESPONSE ELEMENT BINDING PROTEIN"/>
    <property type="match status" value="1"/>
</dbReference>
<keyword evidence="3" id="KW-0804">Transcription</keyword>
<dbReference type="SUPFAM" id="SSF57959">
    <property type="entry name" value="Leucine zipper domain"/>
    <property type="match status" value="1"/>
</dbReference>
<dbReference type="SMART" id="SM00338">
    <property type="entry name" value="BRLZ"/>
    <property type="match status" value="1"/>
</dbReference>
<dbReference type="EMBL" id="JAVFKD010000012">
    <property type="protein sequence ID" value="KAK5994015.1"/>
    <property type="molecule type" value="Genomic_DNA"/>
</dbReference>
<proteinExistence type="predicted"/>
<keyword evidence="8" id="KW-1185">Reference proteome</keyword>
<dbReference type="InterPro" id="IPR051027">
    <property type="entry name" value="bZIP_transcription_factors"/>
</dbReference>
<evidence type="ECO:0000256" key="2">
    <source>
        <dbReference type="ARBA" id="ARBA00023015"/>
    </source>
</evidence>
<accession>A0ABR0SPB5</accession>